<protein>
    <recommendedName>
        <fullName evidence="6">C-type lysozyme inhibitor domain-containing protein</fullName>
    </recommendedName>
</protein>
<evidence type="ECO:0000256" key="2">
    <source>
        <dbReference type="ARBA" id="ARBA00023136"/>
    </source>
</evidence>
<feature type="signal peptide" evidence="5">
    <location>
        <begin position="1"/>
        <end position="18"/>
    </location>
</feature>
<evidence type="ECO:0000259" key="6">
    <source>
        <dbReference type="Pfam" id="PF09864"/>
    </source>
</evidence>
<dbReference type="Gene3D" id="2.40.128.200">
    <property type="match status" value="1"/>
</dbReference>
<dbReference type="Proteomes" id="UP000027471">
    <property type="component" value="Unassembled WGS sequence"/>
</dbReference>
<evidence type="ECO:0000313" key="7">
    <source>
        <dbReference type="EMBL" id="KEO60652.1"/>
    </source>
</evidence>
<dbReference type="AlphaFoldDB" id="A0A074KGK2"/>
<dbReference type="STRING" id="1353528.DT23_13100"/>
<accession>A0A074KGK2</accession>
<gene>
    <name evidence="7" type="ORF">DT23_13100</name>
</gene>
<keyword evidence="2" id="KW-0472">Membrane</keyword>
<organism evidence="7 8">
    <name type="scientific">Thioclava indica</name>
    <dbReference type="NCBI Taxonomy" id="1353528"/>
    <lineage>
        <taxon>Bacteria</taxon>
        <taxon>Pseudomonadati</taxon>
        <taxon>Pseudomonadota</taxon>
        <taxon>Alphaproteobacteria</taxon>
        <taxon>Rhodobacterales</taxon>
        <taxon>Paracoccaceae</taxon>
        <taxon>Thioclava</taxon>
    </lineage>
</organism>
<keyword evidence="8" id="KW-1185">Reference proteome</keyword>
<dbReference type="Pfam" id="PF09864">
    <property type="entry name" value="MliC"/>
    <property type="match status" value="1"/>
</dbReference>
<evidence type="ECO:0000313" key="8">
    <source>
        <dbReference type="Proteomes" id="UP000027471"/>
    </source>
</evidence>
<evidence type="ECO:0000256" key="1">
    <source>
        <dbReference type="ARBA" id="ARBA00022729"/>
    </source>
</evidence>
<dbReference type="InterPro" id="IPR036328">
    <property type="entry name" value="MliC_sf"/>
</dbReference>
<dbReference type="SUPFAM" id="SSF141488">
    <property type="entry name" value="YdhA-like"/>
    <property type="match status" value="1"/>
</dbReference>
<evidence type="ECO:0000256" key="4">
    <source>
        <dbReference type="ARBA" id="ARBA00023288"/>
    </source>
</evidence>
<feature type="domain" description="C-type lysozyme inhibitor" evidence="6">
    <location>
        <begin position="49"/>
        <end position="120"/>
    </location>
</feature>
<feature type="chain" id="PRO_5001695364" description="C-type lysozyme inhibitor domain-containing protein" evidence="5">
    <location>
        <begin position="19"/>
        <end position="132"/>
    </location>
</feature>
<dbReference type="EMBL" id="AUNB01000017">
    <property type="protein sequence ID" value="KEO60652.1"/>
    <property type="molecule type" value="Genomic_DNA"/>
</dbReference>
<proteinExistence type="predicted"/>
<dbReference type="InterPro" id="IPR018660">
    <property type="entry name" value="MliC"/>
</dbReference>
<name>A0A074KGK2_9RHOB</name>
<keyword evidence="4" id="KW-0449">Lipoprotein</keyword>
<comment type="caution">
    <text evidence="7">The sequence shown here is derived from an EMBL/GenBank/DDBJ whole genome shotgun (WGS) entry which is preliminary data.</text>
</comment>
<keyword evidence="3" id="KW-0564">Palmitate</keyword>
<evidence type="ECO:0000256" key="5">
    <source>
        <dbReference type="SAM" id="SignalP"/>
    </source>
</evidence>
<dbReference type="RefSeq" id="WP_051697081.1">
    <property type="nucleotide sequence ID" value="NZ_AUNB01000017.1"/>
</dbReference>
<evidence type="ECO:0000256" key="3">
    <source>
        <dbReference type="ARBA" id="ARBA00023139"/>
    </source>
</evidence>
<dbReference type="OrthoDB" id="7926518at2"/>
<keyword evidence="1 5" id="KW-0732">Signal</keyword>
<dbReference type="eggNOG" id="ENOG5033K3V">
    <property type="taxonomic scope" value="Bacteria"/>
</dbReference>
<sequence>MRAAAFAIGLLLAAPVFAQDTPSAPAPAPERLAPLTNSSAADGVITRIYSCERGARVPAAYLNDSNPQRVVLMLEGRMVVMSHIRSADGAKYAEDGEGEAGYVWWTKGSGATLAWISEDGESQSLLSGCQEE</sequence>
<reference evidence="7 8" key="1">
    <citation type="journal article" date="2015" name="Antonie Van Leeuwenhoek">
        <title>Thioclava indica sp. nov., isolated from surface seawater of the Indian Ocean.</title>
        <authorList>
            <person name="Liu Y."/>
            <person name="Lai Q."/>
            <person name="Du J."/>
            <person name="Xu H."/>
            <person name="Jiang L."/>
            <person name="Shao Z."/>
        </authorList>
    </citation>
    <scope>NUCLEOTIDE SEQUENCE [LARGE SCALE GENOMIC DNA]</scope>
    <source>
        <strain evidence="7 8">DT23-4</strain>
    </source>
</reference>